<evidence type="ECO:0000256" key="4">
    <source>
        <dbReference type="ARBA" id="ARBA00023306"/>
    </source>
</evidence>
<dbReference type="InterPro" id="IPR005234">
    <property type="entry name" value="ScpB_csome_segregation"/>
</dbReference>
<comment type="subcellular location">
    <subcellularLocation>
        <location evidence="5">Cytoplasm</location>
    </subcellularLocation>
    <text evidence="5">Associated with two foci at the outer edges of the nucleoid region in young cells, and at four foci within both cell halves in older cells.</text>
</comment>
<dbReference type="Proteomes" id="UP001314200">
    <property type="component" value="Unassembled WGS sequence"/>
</dbReference>
<dbReference type="EMBL" id="CAUZLY010000008">
    <property type="protein sequence ID" value="CAK1246392.1"/>
    <property type="molecule type" value="Genomic_DNA"/>
</dbReference>
<organism evidence="7 8">
    <name type="scientific">Fructobacillus cardui</name>
    <dbReference type="NCBI Taxonomy" id="2893170"/>
    <lineage>
        <taxon>Bacteria</taxon>
        <taxon>Bacillati</taxon>
        <taxon>Bacillota</taxon>
        <taxon>Bacilli</taxon>
        <taxon>Lactobacillales</taxon>
        <taxon>Lactobacillaceae</taxon>
        <taxon>Fructobacillus</taxon>
    </lineage>
</organism>
<dbReference type="NCBIfam" id="TIGR00281">
    <property type="entry name" value="SMC-Scp complex subunit ScpB"/>
    <property type="match status" value="1"/>
</dbReference>
<evidence type="ECO:0000256" key="1">
    <source>
        <dbReference type="ARBA" id="ARBA00022490"/>
    </source>
</evidence>
<evidence type="ECO:0000256" key="3">
    <source>
        <dbReference type="ARBA" id="ARBA00022829"/>
    </source>
</evidence>
<keyword evidence="4 5" id="KW-0131">Cell cycle</keyword>
<dbReference type="PANTHER" id="PTHR34298">
    <property type="entry name" value="SEGREGATION AND CONDENSATION PROTEIN B"/>
    <property type="match status" value="1"/>
</dbReference>
<keyword evidence="2 5" id="KW-0132">Cell division</keyword>
<dbReference type="InterPro" id="IPR036390">
    <property type="entry name" value="WH_DNA-bd_sf"/>
</dbReference>
<evidence type="ECO:0000256" key="5">
    <source>
        <dbReference type="HAMAP-Rule" id="MF_01804"/>
    </source>
</evidence>
<keyword evidence="8" id="KW-1185">Reference proteome</keyword>
<protein>
    <recommendedName>
        <fullName evidence="5">Segregation and condensation protein B</fullName>
    </recommendedName>
</protein>
<comment type="subunit">
    <text evidence="5">Homodimer. Homodimerization may be required to stabilize the binding of ScpA to the Smc head domains. Component of a cohesin-like complex composed of ScpA, ScpB and the Smc homodimer, in which ScpA and ScpB bind to the head domain of Smc. The presence of the three proteins is required for the association of the complex with DNA.</text>
</comment>
<name>A0ABM9MX69_9LACO</name>
<evidence type="ECO:0000313" key="8">
    <source>
        <dbReference type="Proteomes" id="UP001314200"/>
    </source>
</evidence>
<evidence type="ECO:0000256" key="6">
    <source>
        <dbReference type="SAM" id="MobiDB-lite"/>
    </source>
</evidence>
<feature type="region of interest" description="Disordered" evidence="6">
    <location>
        <begin position="194"/>
        <end position="241"/>
    </location>
</feature>
<keyword evidence="3 5" id="KW-0159">Chromosome partition</keyword>
<reference evidence="7 8" key="1">
    <citation type="submission" date="2023-10" db="EMBL/GenBank/DDBJ databases">
        <authorList>
            <person name="Botero Cardona J."/>
        </authorList>
    </citation>
    <scope>NUCLEOTIDE SEQUENCE [LARGE SCALE GENOMIC DNA]</scope>
    <source>
        <strain evidence="7 8">R-82641</strain>
    </source>
</reference>
<dbReference type="SUPFAM" id="SSF46785">
    <property type="entry name" value="Winged helix' DNA-binding domain"/>
    <property type="match status" value="2"/>
</dbReference>
<proteinExistence type="inferred from homology"/>
<dbReference type="PANTHER" id="PTHR34298:SF2">
    <property type="entry name" value="SEGREGATION AND CONDENSATION PROTEIN B"/>
    <property type="match status" value="1"/>
</dbReference>
<dbReference type="Gene3D" id="1.10.10.10">
    <property type="entry name" value="Winged helix-like DNA-binding domain superfamily/Winged helix DNA-binding domain"/>
    <property type="match status" value="2"/>
</dbReference>
<gene>
    <name evidence="5" type="primary">scpB</name>
    <name evidence="7" type="ORF">R82641_BJNNKPBH_01021</name>
</gene>
<keyword evidence="1 5" id="KW-0963">Cytoplasm</keyword>
<comment type="function">
    <text evidence="5">Participates in chromosomal partition during cell division. May act via the formation of a condensin-like complex containing Smc and ScpA that pull DNA away from mid-cell into both cell halves.</text>
</comment>
<dbReference type="Pfam" id="PF04079">
    <property type="entry name" value="SMC_ScpB"/>
    <property type="match status" value="1"/>
</dbReference>
<evidence type="ECO:0000256" key="2">
    <source>
        <dbReference type="ARBA" id="ARBA00022618"/>
    </source>
</evidence>
<dbReference type="InterPro" id="IPR036388">
    <property type="entry name" value="WH-like_DNA-bd_sf"/>
</dbReference>
<evidence type="ECO:0000313" key="7">
    <source>
        <dbReference type="EMBL" id="CAK1246392.1"/>
    </source>
</evidence>
<dbReference type="RefSeq" id="WP_288846273.1">
    <property type="nucleotide sequence ID" value="NZ_CAUZLJ010000002.1"/>
</dbReference>
<comment type="similarity">
    <text evidence="5">Belongs to the ScpB family.</text>
</comment>
<dbReference type="HAMAP" id="MF_01804">
    <property type="entry name" value="ScpB"/>
    <property type="match status" value="1"/>
</dbReference>
<comment type="caution">
    <text evidence="7">The sequence shown here is derived from an EMBL/GenBank/DDBJ whole genome shotgun (WGS) entry which is preliminary data.</text>
</comment>
<sequence length="241" mass="26460">MDQKISQIEALLFVAGEDGLSVPELAKVTGFDKGALPTLLDELATHLIQIDSPLMLRTSDGRYVMVTRPEFGKLVSAYFDLPVNTKLTQAQLETLVIVAYQQPITRVEIDQIRGVRSAGTIQKLLLHQLIESVGRKEEIGRPILYGTTADFLDYFGLESLADLPELPDINDVTLDEEGQAEVALFDQIDDQGDTILESPTDEGQLSLMAEGRTATQEEHDTTMDTPTDEQAVAAKKEGENA</sequence>
<accession>A0ABM9MX69</accession>